<keyword evidence="5" id="KW-1185">Reference proteome</keyword>
<evidence type="ECO:0000313" key="2">
    <source>
        <dbReference type="EMBL" id="MFC2996106.1"/>
    </source>
</evidence>
<dbReference type="EMBL" id="JBHRSF010000053">
    <property type="protein sequence ID" value="MFC2996106.1"/>
    <property type="molecule type" value="Genomic_DNA"/>
</dbReference>
<dbReference type="Proteomes" id="UP000240957">
    <property type="component" value="Unassembled WGS sequence"/>
</dbReference>
<accession>A0A371YLB1</accession>
<evidence type="ECO:0000313" key="5">
    <source>
        <dbReference type="Proteomes" id="UP001595455"/>
    </source>
</evidence>
<evidence type="ECO:0000313" key="4">
    <source>
        <dbReference type="Proteomes" id="UP000240957"/>
    </source>
</evidence>
<protein>
    <recommendedName>
        <fullName evidence="6">Pilus assembly protein FilA</fullName>
    </recommendedName>
</protein>
<reference evidence="2" key="4">
    <citation type="submission" date="2024-09" db="EMBL/GenBank/DDBJ databases">
        <authorList>
            <person name="Sun Q."/>
            <person name="Mori K."/>
        </authorList>
    </citation>
    <scope>NUCLEOTIDE SEQUENCE</scope>
    <source>
        <strain evidence="2">KCTC 62575</strain>
    </source>
</reference>
<feature type="signal peptide" evidence="1">
    <location>
        <begin position="1"/>
        <end position="18"/>
    </location>
</feature>
<name>A0A371YLB1_9GAMM</name>
<feature type="chain" id="PRO_5016969768" description="Pilus assembly protein FilA" evidence="1">
    <location>
        <begin position="19"/>
        <end position="369"/>
    </location>
</feature>
<keyword evidence="1" id="KW-0732">Signal</keyword>
<comment type="caution">
    <text evidence="3">The sequence shown here is derived from an EMBL/GenBank/DDBJ whole genome shotgun (WGS) entry which is preliminary data.</text>
</comment>
<reference evidence="3 4" key="2">
    <citation type="submission" date="2018-08" db="EMBL/GenBank/DDBJ databases">
        <title>The draft genome of Acinetobacter sichuanensis strain WCHAc060041.</title>
        <authorList>
            <person name="Qin J."/>
            <person name="Feng Y."/>
            <person name="Zong Z."/>
        </authorList>
    </citation>
    <scope>NUCLEOTIDE SEQUENCE [LARGE SCALE GENOMIC DNA]</scope>
    <source>
        <strain evidence="3 4">WCHAc060041</strain>
    </source>
</reference>
<reference evidence="5" key="3">
    <citation type="journal article" date="2019" name="Int. J. Syst. Evol. Microbiol.">
        <title>The Global Catalogue of Microorganisms (GCM) 10K type strain sequencing project: providing services to taxonomists for standard genome sequencing and annotation.</title>
        <authorList>
            <consortium name="The Broad Institute Genomics Platform"/>
            <consortium name="The Broad Institute Genome Sequencing Center for Infectious Disease"/>
            <person name="Wu L."/>
            <person name="Ma J."/>
        </authorList>
    </citation>
    <scope>NUCLEOTIDE SEQUENCE [LARGE SCALE GENOMIC DNA]</scope>
    <source>
        <strain evidence="5">KCTC 62575</strain>
    </source>
</reference>
<dbReference type="RefSeq" id="WP_107009621.1">
    <property type="nucleotide sequence ID" value="NZ_JBHRSF010000053.1"/>
</dbReference>
<evidence type="ECO:0008006" key="6">
    <source>
        <dbReference type="Google" id="ProtNLM"/>
    </source>
</evidence>
<dbReference type="Proteomes" id="UP001595455">
    <property type="component" value="Unassembled WGS sequence"/>
</dbReference>
<dbReference type="OrthoDB" id="6670668at2"/>
<evidence type="ECO:0000256" key="1">
    <source>
        <dbReference type="SAM" id="SignalP"/>
    </source>
</evidence>
<proteinExistence type="predicted"/>
<dbReference type="AlphaFoldDB" id="A0A371YLB1"/>
<organism evidence="3 4">
    <name type="scientific">Acinetobacter sichuanensis</name>
    <dbReference type="NCBI Taxonomy" id="2136183"/>
    <lineage>
        <taxon>Bacteria</taxon>
        <taxon>Pseudomonadati</taxon>
        <taxon>Pseudomonadota</taxon>
        <taxon>Gammaproteobacteria</taxon>
        <taxon>Moraxellales</taxon>
        <taxon>Moraxellaceae</taxon>
        <taxon>Acinetobacter</taxon>
    </lineage>
</organism>
<evidence type="ECO:0000313" key="3">
    <source>
        <dbReference type="EMBL" id="RFC82241.1"/>
    </source>
</evidence>
<sequence length="369" mass="39224">MKGLPILLFSAFTSFAYANVNNVDNAHLEALPSISTTIGKENHMVSLNDEELSAVQGQALMNLTRTNDTSQGLNFYRLGMEAEIELNANIKKLQLGCGGVNGAGNCDIDIDNLALTGVNPVNGEYAASDAKLTNPFIEFAVKNADNSATREIVGFRFGSLEALGKLSLGTNNNTSTPNDDTGINSISGDLNLNLVGAYISDIRVCVGLFTCILNIPTNALVDDTVVPLVLNRASVVNDIGPLVANASLGITLKLDNVHLVNQSVKAIHEIILQNSNGTGGTKDFYLSLQKQSVKWPSVASPGTFRSVAAQRGWWLSLPDVTIKDPVITQRIELSVLTAGVGLFGGRVDIQGIDLGQKPAKNCYGTLTFC</sequence>
<reference evidence="2" key="1">
    <citation type="journal article" date="2014" name="Int. J. Syst. Evol. Microbiol.">
        <title>Complete genome of a new Firmicutes species belonging to the dominant human colonic microbiota ('Ruminococcus bicirculans') reveals two chromosomes and a selective capacity to utilize plant glucans.</title>
        <authorList>
            <consortium name="NISC Comparative Sequencing Program"/>
            <person name="Wegmann U."/>
            <person name="Louis P."/>
            <person name="Goesmann A."/>
            <person name="Henrissat B."/>
            <person name="Duncan S.H."/>
            <person name="Flint H.J."/>
        </authorList>
    </citation>
    <scope>NUCLEOTIDE SEQUENCE</scope>
    <source>
        <strain evidence="2">KCTC 62575</strain>
    </source>
</reference>
<gene>
    <name evidence="2" type="ORF">ACFODO_12675</name>
    <name evidence="3" type="ORF">C9E89_017640</name>
</gene>
<dbReference type="EMBL" id="PYIX02000039">
    <property type="protein sequence ID" value="RFC82241.1"/>
    <property type="molecule type" value="Genomic_DNA"/>
</dbReference>